<name>A0AAF3J690_9BILA</name>
<organism evidence="2 3">
    <name type="scientific">Mesorhabditis belari</name>
    <dbReference type="NCBI Taxonomy" id="2138241"/>
    <lineage>
        <taxon>Eukaryota</taxon>
        <taxon>Metazoa</taxon>
        <taxon>Ecdysozoa</taxon>
        <taxon>Nematoda</taxon>
        <taxon>Chromadorea</taxon>
        <taxon>Rhabditida</taxon>
        <taxon>Rhabditina</taxon>
        <taxon>Rhabditomorpha</taxon>
        <taxon>Rhabditoidea</taxon>
        <taxon>Rhabditidae</taxon>
        <taxon>Mesorhabditinae</taxon>
        <taxon>Mesorhabditis</taxon>
    </lineage>
</organism>
<dbReference type="Proteomes" id="UP000887575">
    <property type="component" value="Unassembled WGS sequence"/>
</dbReference>
<dbReference type="WBParaSite" id="MBELARI_LOCUS1881">
    <property type="protein sequence ID" value="MBELARI_LOCUS1881"/>
    <property type="gene ID" value="MBELARI_LOCUS1881"/>
</dbReference>
<proteinExistence type="predicted"/>
<evidence type="ECO:0000256" key="1">
    <source>
        <dbReference type="SAM" id="MobiDB-lite"/>
    </source>
</evidence>
<protein>
    <submittedName>
        <fullName evidence="3">Uncharacterized protein</fullName>
    </submittedName>
</protein>
<feature type="compositionally biased region" description="Polar residues" evidence="1">
    <location>
        <begin position="1"/>
        <end position="11"/>
    </location>
</feature>
<evidence type="ECO:0000313" key="3">
    <source>
        <dbReference type="WBParaSite" id="MBELARI_LOCUS1881"/>
    </source>
</evidence>
<accession>A0AAF3J690</accession>
<reference evidence="3" key="1">
    <citation type="submission" date="2024-02" db="UniProtKB">
        <authorList>
            <consortium name="WormBaseParasite"/>
        </authorList>
    </citation>
    <scope>IDENTIFICATION</scope>
</reference>
<sequence>MDAATTSSAVPTTRRLRTSRNSTARGFAVTTNASRKNIRDEEENTYEPENEIVMVEREGKTCFSMEEQPKCQPGDELIETENRKVKLACLPRSDRRTRRMVNGLKRGEESIMEEIRSLPMSLTDRIELPKLCRVY</sequence>
<evidence type="ECO:0000313" key="2">
    <source>
        <dbReference type="Proteomes" id="UP000887575"/>
    </source>
</evidence>
<keyword evidence="2" id="KW-1185">Reference proteome</keyword>
<feature type="region of interest" description="Disordered" evidence="1">
    <location>
        <begin position="1"/>
        <end position="47"/>
    </location>
</feature>
<dbReference type="AlphaFoldDB" id="A0AAF3J690"/>